<organism evidence="1 2">
    <name type="scientific">Bacillus infantis NRRL B-14911</name>
    <dbReference type="NCBI Taxonomy" id="1367477"/>
    <lineage>
        <taxon>Bacteria</taxon>
        <taxon>Bacillati</taxon>
        <taxon>Bacillota</taxon>
        <taxon>Bacilli</taxon>
        <taxon>Bacillales</taxon>
        <taxon>Bacillaceae</taxon>
        <taxon>Bacillus</taxon>
    </lineage>
</organism>
<evidence type="ECO:0000313" key="2">
    <source>
        <dbReference type="Proteomes" id="UP000017805"/>
    </source>
</evidence>
<name>U5LJR0_9BACI</name>
<dbReference type="EMBL" id="CP006643">
    <property type="protein sequence ID" value="AGX06961.1"/>
    <property type="molecule type" value="Genomic_DNA"/>
</dbReference>
<sequence>MLNYLWLDHCSPILGQLPAPFRSCAILLHPFVRMPAGWTAAQPDSEDVFLSGEEALEKGQPVPWQKVMKDSGLNSLDELALALQTAIVGLRKEYARKDLAEALDNYMDPDLYLPPEDQTSVFLLGSLLNVLGSKQAESIYYSSPIPLTEGSMPLKEAAPLGILGLSNAELIITDQQMDYAFMSVIDSFITLFLAKETDIEHIIRSSKWEAIICGNNTCLNWYLQENHT</sequence>
<dbReference type="AlphaFoldDB" id="U5LJR0"/>
<dbReference type="Pfam" id="PF10924">
    <property type="entry name" value="DUF2711"/>
    <property type="match status" value="1"/>
</dbReference>
<dbReference type="OrthoDB" id="2924040at2"/>
<dbReference type="InterPro" id="IPR024250">
    <property type="entry name" value="DUF2711"/>
</dbReference>
<evidence type="ECO:0000313" key="1">
    <source>
        <dbReference type="EMBL" id="AGX06961.1"/>
    </source>
</evidence>
<protein>
    <recommendedName>
        <fullName evidence="3">DUF2711 domain-containing protein</fullName>
    </recommendedName>
</protein>
<gene>
    <name evidence="1" type="ORF">N288_25655</name>
</gene>
<dbReference type="Proteomes" id="UP000017805">
    <property type="component" value="Chromosome"/>
</dbReference>
<accession>U5LJR0</accession>
<reference evidence="1 2" key="1">
    <citation type="submission" date="2013-07" db="EMBL/GenBank/DDBJ databases">
        <title>Complete genome sequence of Bacillus infantis NRRL B-14911 that has potential to induce cardiac disease by antigenic mimicry.</title>
        <authorList>
            <person name="Massilamany C."/>
            <person name="Smith T.P.L."/>
            <person name="Loy J.D."/>
            <person name="Barletta R."/>
            <person name="Reddy J."/>
        </authorList>
    </citation>
    <scope>NUCLEOTIDE SEQUENCE [LARGE SCALE GENOMIC DNA]</scope>
    <source>
        <strain evidence="1 2">NRRL B-14911</strain>
    </source>
</reference>
<proteinExistence type="predicted"/>
<evidence type="ECO:0008006" key="3">
    <source>
        <dbReference type="Google" id="ProtNLM"/>
    </source>
</evidence>
<dbReference type="KEGG" id="bif:N288_25655"/>
<keyword evidence="2" id="KW-1185">Reference proteome</keyword>
<dbReference type="PATRIC" id="fig|1367477.3.peg.5122"/>
<dbReference type="HOGENOM" id="CLU_107469_0_0_9"/>
<dbReference type="RefSeq" id="WP_009794664.1">
    <property type="nucleotide sequence ID" value="NC_022524.1"/>
</dbReference>